<dbReference type="SUPFAM" id="SSF55874">
    <property type="entry name" value="ATPase domain of HSP90 chaperone/DNA topoisomerase II/histidine kinase"/>
    <property type="match status" value="1"/>
</dbReference>
<dbReference type="Pfam" id="PF13426">
    <property type="entry name" value="PAS_9"/>
    <property type="match status" value="1"/>
</dbReference>
<evidence type="ECO:0000256" key="9">
    <source>
        <dbReference type="ARBA" id="ARBA00022777"/>
    </source>
</evidence>
<feature type="domain" description="PAS" evidence="16">
    <location>
        <begin position="219"/>
        <end position="259"/>
    </location>
</feature>
<name>A0A1M5T1A2_9BACI</name>
<dbReference type="SUPFAM" id="SSF55785">
    <property type="entry name" value="PYP-like sensor domain (PAS domain)"/>
    <property type="match status" value="1"/>
</dbReference>
<dbReference type="PROSITE" id="PS50109">
    <property type="entry name" value="HIS_KIN"/>
    <property type="match status" value="1"/>
</dbReference>
<keyword evidence="4" id="KW-1003">Cell membrane</keyword>
<feature type="domain" description="Histidine kinase" evidence="15">
    <location>
        <begin position="341"/>
        <end position="535"/>
    </location>
</feature>
<dbReference type="CDD" id="cd00130">
    <property type="entry name" value="PAS"/>
    <property type="match status" value="1"/>
</dbReference>
<evidence type="ECO:0000256" key="6">
    <source>
        <dbReference type="ARBA" id="ARBA00022679"/>
    </source>
</evidence>
<dbReference type="EC" id="2.7.13.3" evidence="3"/>
<evidence type="ECO:0000259" key="15">
    <source>
        <dbReference type="PROSITE" id="PS50109"/>
    </source>
</evidence>
<dbReference type="NCBIfam" id="NF008298">
    <property type="entry name" value="PRK11086.1"/>
    <property type="match status" value="1"/>
</dbReference>
<dbReference type="PANTHER" id="PTHR43547:SF10">
    <property type="entry name" value="SENSOR HISTIDINE KINASE DCUS"/>
    <property type="match status" value="1"/>
</dbReference>
<dbReference type="Pfam" id="PF17203">
    <property type="entry name" value="sCache_3_2"/>
    <property type="match status" value="1"/>
</dbReference>
<dbReference type="Pfam" id="PF02518">
    <property type="entry name" value="HATPase_c"/>
    <property type="match status" value="1"/>
</dbReference>
<dbReference type="Proteomes" id="UP000184079">
    <property type="component" value="Unassembled WGS sequence"/>
</dbReference>
<dbReference type="InterPro" id="IPR004358">
    <property type="entry name" value="Sig_transdc_His_kin-like_C"/>
</dbReference>
<dbReference type="InterPro" id="IPR029151">
    <property type="entry name" value="Sensor-like_sf"/>
</dbReference>
<dbReference type="InterPro" id="IPR000014">
    <property type="entry name" value="PAS"/>
</dbReference>
<dbReference type="InterPro" id="IPR036890">
    <property type="entry name" value="HATPase_C_sf"/>
</dbReference>
<keyword evidence="11 14" id="KW-1133">Transmembrane helix</keyword>
<dbReference type="InterPro" id="IPR003594">
    <property type="entry name" value="HATPase_dom"/>
</dbReference>
<evidence type="ECO:0000313" key="17">
    <source>
        <dbReference type="EMBL" id="SHH44458.1"/>
    </source>
</evidence>
<evidence type="ECO:0000259" key="16">
    <source>
        <dbReference type="PROSITE" id="PS50112"/>
    </source>
</evidence>
<accession>A0A1M5T1A2</accession>
<keyword evidence="5" id="KW-0597">Phosphoprotein</keyword>
<evidence type="ECO:0000256" key="5">
    <source>
        <dbReference type="ARBA" id="ARBA00022553"/>
    </source>
</evidence>
<keyword evidence="10" id="KW-0067">ATP-binding</keyword>
<evidence type="ECO:0000256" key="13">
    <source>
        <dbReference type="ARBA" id="ARBA00023136"/>
    </source>
</evidence>
<dbReference type="SMART" id="SM00387">
    <property type="entry name" value="HATPase_c"/>
    <property type="match status" value="1"/>
</dbReference>
<evidence type="ECO:0000256" key="1">
    <source>
        <dbReference type="ARBA" id="ARBA00000085"/>
    </source>
</evidence>
<gene>
    <name evidence="17" type="ORF">SAMN05421807_10778</name>
</gene>
<organism evidence="17 18">
    <name type="scientific">Virgibacillus chiguensis</name>
    <dbReference type="NCBI Taxonomy" id="411959"/>
    <lineage>
        <taxon>Bacteria</taxon>
        <taxon>Bacillati</taxon>
        <taxon>Bacillota</taxon>
        <taxon>Bacilli</taxon>
        <taxon>Bacillales</taxon>
        <taxon>Bacillaceae</taxon>
        <taxon>Virgibacillus</taxon>
    </lineage>
</organism>
<dbReference type="PROSITE" id="PS50112">
    <property type="entry name" value="PAS"/>
    <property type="match status" value="1"/>
</dbReference>
<dbReference type="InterPro" id="IPR033463">
    <property type="entry name" value="sCache_3"/>
</dbReference>
<dbReference type="SUPFAM" id="SSF55890">
    <property type="entry name" value="Sporulation response regulatory protein Spo0B"/>
    <property type="match status" value="1"/>
</dbReference>
<dbReference type="SMART" id="SM00091">
    <property type="entry name" value="PAS"/>
    <property type="match status" value="1"/>
</dbReference>
<reference evidence="18" key="1">
    <citation type="submission" date="2016-11" db="EMBL/GenBank/DDBJ databases">
        <authorList>
            <person name="Varghese N."/>
            <person name="Submissions S."/>
        </authorList>
    </citation>
    <scope>NUCLEOTIDE SEQUENCE [LARGE SCALE GENOMIC DNA]</scope>
    <source>
        <strain evidence="18">CGMCC 1.6496</strain>
    </source>
</reference>
<dbReference type="InterPro" id="IPR035965">
    <property type="entry name" value="PAS-like_dom_sf"/>
</dbReference>
<dbReference type="SUPFAM" id="SSF103190">
    <property type="entry name" value="Sensory domain-like"/>
    <property type="match status" value="1"/>
</dbReference>
<evidence type="ECO:0000256" key="4">
    <source>
        <dbReference type="ARBA" id="ARBA00022475"/>
    </source>
</evidence>
<keyword evidence="13 14" id="KW-0472">Membrane</keyword>
<dbReference type="GO" id="GO:0005524">
    <property type="term" value="F:ATP binding"/>
    <property type="evidence" value="ECO:0007669"/>
    <property type="project" value="UniProtKB-KW"/>
</dbReference>
<keyword evidence="6" id="KW-0808">Transferase</keyword>
<dbReference type="GO" id="GO:0005886">
    <property type="term" value="C:plasma membrane"/>
    <property type="evidence" value="ECO:0007669"/>
    <property type="project" value="UniProtKB-SubCell"/>
</dbReference>
<keyword evidence="9 17" id="KW-0418">Kinase</keyword>
<dbReference type="InterPro" id="IPR005467">
    <property type="entry name" value="His_kinase_dom"/>
</dbReference>
<dbReference type="Gene3D" id="3.30.565.10">
    <property type="entry name" value="Histidine kinase-like ATPase, C-terminal domain"/>
    <property type="match status" value="1"/>
</dbReference>
<sequence length="548" mass="61711">MKKRSPIKQGRAMKLQTSITLLIIFIVSLSVIIMNGFFSKYITENTKDTISQRLYTISRLVAQSDLVIEGLQNEKQRANIQEYANELKALSNIGFLVVLDMNLIRLSHPIPSEVGKSFYNREDAKPSLGGQEYTSIEKGPLGLGMRVFTPIKNEQNKQIGVVVAGLSMDKVEDQIEEGQRMILLGAIFQLLLGVIGAYFISKYVKKILFGMEPVEIAQLTKERDTMLESVKEGILVVNQSGEITRVNQQALKLMALTEELELIGRPVRNYMPTLQQTIQTGIASENGEALFYGKKILLNCSPIYIDDKIVGGIATFRDKTEVQKLLDEMVGIKNYTEALRAQSHEFKNKLHVILGMLHLKEYKELETMIPSMVDQFEEEVGYILQRLKHPALAGFLIGKMSKARESNITFELEESSFLKEEFTAPIVHELITILGSLIENGFEAVLAANSKHKTVKLFLYSKDQTIHIKIEDNGPGIAKNHLNNLFDKQFSTKGGDRGYGLFLTYQTVQKLQGKINVSTRAGNGTVFNITLAIPMVRDDNDQRTNRRR</sequence>
<keyword evidence="12" id="KW-0902">Two-component regulatory system</keyword>
<dbReference type="Gene3D" id="3.30.450.20">
    <property type="entry name" value="PAS domain"/>
    <property type="match status" value="2"/>
</dbReference>
<dbReference type="GO" id="GO:0000155">
    <property type="term" value="F:phosphorelay sensor kinase activity"/>
    <property type="evidence" value="ECO:0007669"/>
    <property type="project" value="InterPro"/>
</dbReference>
<protein>
    <recommendedName>
        <fullName evidence="3">histidine kinase</fullName>
        <ecNumber evidence="3">2.7.13.3</ecNumber>
    </recommendedName>
</protein>
<dbReference type="Gene3D" id="1.10.287.130">
    <property type="match status" value="1"/>
</dbReference>
<evidence type="ECO:0000256" key="11">
    <source>
        <dbReference type="ARBA" id="ARBA00022989"/>
    </source>
</evidence>
<keyword evidence="8" id="KW-0547">Nucleotide-binding</keyword>
<proteinExistence type="predicted"/>
<evidence type="ECO:0000256" key="12">
    <source>
        <dbReference type="ARBA" id="ARBA00023012"/>
    </source>
</evidence>
<dbReference type="InterPro" id="IPR016120">
    <property type="entry name" value="Sig_transdc_His_kin_SpoOB"/>
</dbReference>
<evidence type="ECO:0000313" key="18">
    <source>
        <dbReference type="Proteomes" id="UP000184079"/>
    </source>
</evidence>
<evidence type="ECO:0000256" key="2">
    <source>
        <dbReference type="ARBA" id="ARBA00004651"/>
    </source>
</evidence>
<dbReference type="InterPro" id="IPR039506">
    <property type="entry name" value="SPOB_a"/>
</dbReference>
<dbReference type="OrthoDB" id="9792686at2"/>
<evidence type="ECO:0000256" key="3">
    <source>
        <dbReference type="ARBA" id="ARBA00012438"/>
    </source>
</evidence>
<dbReference type="RefSeq" id="WP_073008099.1">
    <property type="nucleotide sequence ID" value="NZ_FQXD01000007.1"/>
</dbReference>
<keyword evidence="7 14" id="KW-0812">Transmembrane</keyword>
<keyword evidence="18" id="KW-1185">Reference proteome</keyword>
<evidence type="ECO:0000256" key="8">
    <source>
        <dbReference type="ARBA" id="ARBA00022741"/>
    </source>
</evidence>
<feature type="transmembrane region" description="Helical" evidence="14">
    <location>
        <begin position="181"/>
        <end position="201"/>
    </location>
</feature>
<evidence type="ECO:0000256" key="14">
    <source>
        <dbReference type="SAM" id="Phobius"/>
    </source>
</evidence>
<feature type="transmembrane region" description="Helical" evidence="14">
    <location>
        <begin position="21"/>
        <end position="38"/>
    </location>
</feature>
<dbReference type="PRINTS" id="PR00344">
    <property type="entry name" value="BCTRLSENSOR"/>
</dbReference>
<evidence type="ECO:0000256" key="7">
    <source>
        <dbReference type="ARBA" id="ARBA00022692"/>
    </source>
</evidence>
<dbReference type="EMBL" id="FQXD01000007">
    <property type="protein sequence ID" value="SHH44458.1"/>
    <property type="molecule type" value="Genomic_DNA"/>
</dbReference>
<dbReference type="Pfam" id="PF14689">
    <property type="entry name" value="SPOB_a"/>
    <property type="match status" value="1"/>
</dbReference>
<comment type="catalytic activity">
    <reaction evidence="1">
        <text>ATP + protein L-histidine = ADP + protein N-phospho-L-histidine.</text>
        <dbReference type="EC" id="2.7.13.3"/>
    </reaction>
</comment>
<dbReference type="AlphaFoldDB" id="A0A1M5T1A2"/>
<dbReference type="PANTHER" id="PTHR43547">
    <property type="entry name" value="TWO-COMPONENT HISTIDINE KINASE"/>
    <property type="match status" value="1"/>
</dbReference>
<comment type="subcellular location">
    <subcellularLocation>
        <location evidence="2">Cell membrane</location>
        <topology evidence="2">Multi-pass membrane protein</topology>
    </subcellularLocation>
</comment>
<evidence type="ECO:0000256" key="10">
    <source>
        <dbReference type="ARBA" id="ARBA00022840"/>
    </source>
</evidence>